<feature type="region of interest" description="Disordered" evidence="6">
    <location>
        <begin position="40"/>
        <end position="67"/>
    </location>
</feature>
<evidence type="ECO:0000256" key="4">
    <source>
        <dbReference type="ARBA" id="ARBA00022801"/>
    </source>
</evidence>
<evidence type="ECO:0000256" key="2">
    <source>
        <dbReference type="ARBA" id="ARBA00007734"/>
    </source>
</evidence>
<dbReference type="InterPro" id="IPR000064">
    <property type="entry name" value="NLP_P60_dom"/>
</dbReference>
<evidence type="ECO:0000313" key="8">
    <source>
        <dbReference type="EMBL" id="EXG80973.1"/>
    </source>
</evidence>
<keyword evidence="4 8" id="KW-0378">Hydrolase</keyword>
<dbReference type="SUPFAM" id="SSF53955">
    <property type="entry name" value="Lysozyme-like"/>
    <property type="match status" value="1"/>
</dbReference>
<organism evidence="8 9">
    <name type="scientific">Cryptosporangium arvum DSM 44712</name>
    <dbReference type="NCBI Taxonomy" id="927661"/>
    <lineage>
        <taxon>Bacteria</taxon>
        <taxon>Bacillati</taxon>
        <taxon>Actinomycetota</taxon>
        <taxon>Actinomycetes</taxon>
        <taxon>Cryptosporangiales</taxon>
        <taxon>Cryptosporangiaceae</taxon>
        <taxon>Cryptosporangium</taxon>
    </lineage>
</organism>
<dbReference type="SUPFAM" id="SSF54001">
    <property type="entry name" value="Cysteine proteinases"/>
    <property type="match status" value="1"/>
</dbReference>
<proteinExistence type="inferred from homology"/>
<feature type="compositionally biased region" description="Low complexity" evidence="6">
    <location>
        <begin position="40"/>
        <end position="54"/>
    </location>
</feature>
<dbReference type="PANTHER" id="PTHR37423">
    <property type="entry name" value="SOLUBLE LYTIC MUREIN TRANSGLYCOSYLASE-RELATED"/>
    <property type="match status" value="1"/>
</dbReference>
<comment type="similarity">
    <text evidence="2">Belongs to the transglycosylase Slt family.</text>
</comment>
<dbReference type="EMBL" id="JFBT01000001">
    <property type="protein sequence ID" value="EXG80973.1"/>
    <property type="molecule type" value="Genomic_DNA"/>
</dbReference>
<dbReference type="PROSITE" id="PS00922">
    <property type="entry name" value="TRANSGLYCOSYLASE"/>
    <property type="match status" value="1"/>
</dbReference>
<dbReference type="InterPro" id="IPR038765">
    <property type="entry name" value="Papain-like_cys_pep_sf"/>
</dbReference>
<dbReference type="OrthoDB" id="9815778at2"/>
<dbReference type="CDD" id="cd00254">
    <property type="entry name" value="LT-like"/>
    <property type="match status" value="1"/>
</dbReference>
<dbReference type="InterPro" id="IPR023346">
    <property type="entry name" value="Lysozyme-like_dom_sf"/>
</dbReference>
<dbReference type="InterPro" id="IPR008258">
    <property type="entry name" value="Transglycosylase_SLT_dom_1"/>
</dbReference>
<keyword evidence="9" id="KW-1185">Reference proteome</keyword>
<evidence type="ECO:0000256" key="6">
    <source>
        <dbReference type="SAM" id="MobiDB-lite"/>
    </source>
</evidence>
<evidence type="ECO:0000256" key="1">
    <source>
        <dbReference type="ARBA" id="ARBA00007074"/>
    </source>
</evidence>
<dbReference type="Proteomes" id="UP000021053">
    <property type="component" value="Unassembled WGS sequence"/>
</dbReference>
<comment type="similarity">
    <text evidence="1">Belongs to the peptidase C40 family.</text>
</comment>
<protein>
    <submittedName>
        <fullName evidence="8">Cell wall-associated hydrolase, invasion-associated protein</fullName>
    </submittedName>
</protein>
<dbReference type="Pfam" id="PF01464">
    <property type="entry name" value="SLT"/>
    <property type="match status" value="1"/>
</dbReference>
<dbReference type="Pfam" id="PF00877">
    <property type="entry name" value="NLPC_P60"/>
    <property type="match status" value="1"/>
</dbReference>
<dbReference type="Gene3D" id="1.10.530.10">
    <property type="match status" value="1"/>
</dbReference>
<dbReference type="GO" id="GO:0008933">
    <property type="term" value="F:peptidoglycan lytic transglycosylase activity"/>
    <property type="evidence" value="ECO:0007669"/>
    <property type="project" value="InterPro"/>
</dbReference>
<dbReference type="HOGENOM" id="CLU_063612_0_0_11"/>
<dbReference type="GO" id="GO:0008234">
    <property type="term" value="F:cysteine-type peptidase activity"/>
    <property type="evidence" value="ECO:0007669"/>
    <property type="project" value="UniProtKB-KW"/>
</dbReference>
<dbReference type="GO" id="GO:0000270">
    <property type="term" value="P:peptidoglycan metabolic process"/>
    <property type="evidence" value="ECO:0007669"/>
    <property type="project" value="InterPro"/>
</dbReference>
<name>A0A010Z0J3_9ACTN</name>
<accession>A0A010Z0J3</accession>
<keyword evidence="3" id="KW-0645">Protease</keyword>
<dbReference type="InterPro" id="IPR000189">
    <property type="entry name" value="Transglyc_AS"/>
</dbReference>
<dbReference type="PROSITE" id="PS51935">
    <property type="entry name" value="NLPC_P60"/>
    <property type="match status" value="1"/>
</dbReference>
<keyword evidence="5" id="KW-0788">Thiol protease</keyword>
<comment type="caution">
    <text evidence="8">The sequence shown here is derived from an EMBL/GenBank/DDBJ whole genome shotgun (WGS) entry which is preliminary data.</text>
</comment>
<dbReference type="GO" id="GO:0006508">
    <property type="term" value="P:proteolysis"/>
    <property type="evidence" value="ECO:0007669"/>
    <property type="project" value="UniProtKB-KW"/>
</dbReference>
<evidence type="ECO:0000256" key="5">
    <source>
        <dbReference type="ARBA" id="ARBA00022807"/>
    </source>
</evidence>
<sequence length="348" mass="35376">MLAIQSQIAQTATRFGAGVGQPSGFAGALSAAQTSASEATEATAATGGTAGSSTVDRVGNALSPGGPTGADVVTAARKYLGVPYVFGGTDPAKGLDCSGLVQRVFRDLGVEVPRLVRHQRLEGSPVASLSQAKPGDLLVFDGYEHIGIYLGKGKMLHAPEPGEQVKIGPVYETPTSIRRVLPAEELQTSALNAAGSLLRNAALGSAASAGGAGSGGVLAGVPFADLFTSAGTRRGISPALLAAVAKIESNYDPDAVSRAGARGLMQIMPATARELGVDPFDARQAVDGAARLLKQHLNEFGSLPLALAAYNAGGGAVRRYDGIPPYAETQQYVVKVQNALRALGKDAS</sequence>
<evidence type="ECO:0000256" key="3">
    <source>
        <dbReference type="ARBA" id="ARBA00022670"/>
    </source>
</evidence>
<dbReference type="PATRIC" id="fig|927661.3.peg.2033"/>
<feature type="domain" description="NlpC/P60" evidence="7">
    <location>
        <begin position="66"/>
        <end position="187"/>
    </location>
</feature>
<dbReference type="PANTHER" id="PTHR37423:SF2">
    <property type="entry name" value="MEMBRANE-BOUND LYTIC MUREIN TRANSGLYCOSYLASE C"/>
    <property type="match status" value="1"/>
</dbReference>
<reference evidence="8 9" key="1">
    <citation type="submission" date="2013-07" db="EMBL/GenBank/DDBJ databases">
        <authorList>
            <consortium name="DOE Joint Genome Institute"/>
            <person name="Eisen J."/>
            <person name="Huntemann M."/>
            <person name="Han J."/>
            <person name="Chen A."/>
            <person name="Kyrpides N."/>
            <person name="Mavromatis K."/>
            <person name="Markowitz V."/>
            <person name="Palaniappan K."/>
            <person name="Ivanova N."/>
            <person name="Schaumberg A."/>
            <person name="Pati A."/>
            <person name="Liolios K."/>
            <person name="Nordberg H.P."/>
            <person name="Cantor M.N."/>
            <person name="Hua S.X."/>
            <person name="Woyke T."/>
        </authorList>
    </citation>
    <scope>NUCLEOTIDE SEQUENCE [LARGE SCALE GENOMIC DNA]</scope>
    <source>
        <strain evidence="8 9">DSM 44712</strain>
    </source>
</reference>
<dbReference type="GO" id="GO:0016020">
    <property type="term" value="C:membrane"/>
    <property type="evidence" value="ECO:0007669"/>
    <property type="project" value="InterPro"/>
</dbReference>
<evidence type="ECO:0000259" key="7">
    <source>
        <dbReference type="PROSITE" id="PS51935"/>
    </source>
</evidence>
<evidence type="ECO:0000313" key="9">
    <source>
        <dbReference type="Proteomes" id="UP000021053"/>
    </source>
</evidence>
<dbReference type="Gene3D" id="3.90.1720.10">
    <property type="entry name" value="endopeptidase domain like (from Nostoc punctiforme)"/>
    <property type="match status" value="1"/>
</dbReference>
<gene>
    <name evidence="8" type="ORF">CryarDRAFT_2068</name>
</gene>
<dbReference type="AlphaFoldDB" id="A0A010Z0J3"/>